<organism evidence="2 3">
    <name type="scientific">Camellia sinensis var. sinensis</name>
    <name type="common">China tea</name>
    <dbReference type="NCBI Taxonomy" id="542762"/>
    <lineage>
        <taxon>Eukaryota</taxon>
        <taxon>Viridiplantae</taxon>
        <taxon>Streptophyta</taxon>
        <taxon>Embryophyta</taxon>
        <taxon>Tracheophyta</taxon>
        <taxon>Spermatophyta</taxon>
        <taxon>Magnoliopsida</taxon>
        <taxon>eudicotyledons</taxon>
        <taxon>Gunneridae</taxon>
        <taxon>Pentapetalae</taxon>
        <taxon>asterids</taxon>
        <taxon>Ericales</taxon>
        <taxon>Theaceae</taxon>
        <taxon>Camellia</taxon>
    </lineage>
</organism>
<comment type="caution">
    <text evidence="2">The sequence shown here is derived from an EMBL/GenBank/DDBJ whole genome shotgun (WGS) entry which is preliminary data.</text>
</comment>
<dbReference type="SUPFAM" id="SSF51197">
    <property type="entry name" value="Clavaminate synthase-like"/>
    <property type="match status" value="1"/>
</dbReference>
<dbReference type="InterPro" id="IPR044285">
    <property type="entry name" value="PWP1"/>
</dbReference>
<dbReference type="GO" id="GO:0005634">
    <property type="term" value="C:nucleus"/>
    <property type="evidence" value="ECO:0007669"/>
    <property type="project" value="TreeGrafter"/>
</dbReference>
<proteinExistence type="inferred from homology"/>
<dbReference type="PANTHER" id="PTHR14091">
    <property type="entry name" value="PERIODIC TRYPTOPHAN PROTEIN 1"/>
    <property type="match status" value="1"/>
</dbReference>
<evidence type="ECO:0000256" key="1">
    <source>
        <dbReference type="ARBA" id="ARBA00007879"/>
    </source>
</evidence>
<accession>A0A4S4DYX1</accession>
<dbReference type="GO" id="GO:0006364">
    <property type="term" value="P:rRNA processing"/>
    <property type="evidence" value="ECO:0007669"/>
    <property type="project" value="InterPro"/>
</dbReference>
<dbReference type="PANTHER" id="PTHR14091:SF0">
    <property type="entry name" value="PERIODIC TRYPTOPHAN PROTEIN 1 HOMOLOG"/>
    <property type="match status" value="1"/>
</dbReference>
<comment type="similarity">
    <text evidence="1">Belongs to the alkB family.</text>
</comment>
<keyword evidence="3" id="KW-1185">Reference proteome</keyword>
<dbReference type="AlphaFoldDB" id="A0A4S4DYX1"/>
<dbReference type="SUPFAM" id="SSF50978">
    <property type="entry name" value="WD40 repeat-like"/>
    <property type="match status" value="1"/>
</dbReference>
<dbReference type="EMBL" id="SDRB02009404">
    <property type="protein sequence ID" value="THG08294.1"/>
    <property type="molecule type" value="Genomic_DNA"/>
</dbReference>
<dbReference type="Gene3D" id="2.130.10.10">
    <property type="entry name" value="YVTN repeat-like/Quinoprotein amine dehydrogenase"/>
    <property type="match status" value="1"/>
</dbReference>
<dbReference type="Gene3D" id="2.60.120.590">
    <property type="entry name" value="Alpha-ketoglutarate-dependent dioxygenase AlkB-like"/>
    <property type="match status" value="1"/>
</dbReference>
<protein>
    <submittedName>
        <fullName evidence="2">Uncharacterized protein</fullName>
    </submittedName>
</protein>
<dbReference type="Proteomes" id="UP000306102">
    <property type="component" value="Unassembled WGS sequence"/>
</dbReference>
<evidence type="ECO:0000313" key="2">
    <source>
        <dbReference type="EMBL" id="THG08294.1"/>
    </source>
</evidence>
<dbReference type="InterPro" id="IPR036322">
    <property type="entry name" value="WD40_repeat_dom_sf"/>
</dbReference>
<dbReference type="InterPro" id="IPR015943">
    <property type="entry name" value="WD40/YVTN_repeat-like_dom_sf"/>
</dbReference>
<name>A0A4S4DYX1_CAMSN</name>
<sequence>MENEGSQQGTNLSPSHERAARCISSLSLLSSLLDIWRSGFGSGPCQFHPNPILKMLVENATYATKPKSHHYWVSFHFPFSDAIYTPNICGIELSQSGLKLLVILVPRIVIDNSMAGLSTFSEVLHYCNLLGLRLSDAKERKILVAEDSSYIDEGSEFNSFVSHVDGRRWKFCEEPGVSSRGNMLKSILASGLVRKLWWSTLGLQFDWSKRNYNVSLLHNKIPDALCQLAKKMAAPAMPGGEEFRPEAAIVNYFGLEDSPFLLAIGGSKGKLEVQAVAWNHHVPQVSLSGSFDHTVVMKDGRIPSHTGFKWSVSADVETVAWDPHTEHSFVVSLEDGTVEGFDIRATKFDQSFDSKTSFTLHAHDKAVKLWDLSNNQPSCVASNNGTVGSSIILSKWDLHKYSTFVYNWLHISKRIS</sequence>
<evidence type="ECO:0000313" key="3">
    <source>
        <dbReference type="Proteomes" id="UP000306102"/>
    </source>
</evidence>
<gene>
    <name evidence="2" type="ORF">TEA_019958</name>
</gene>
<reference evidence="2 3" key="1">
    <citation type="journal article" date="2018" name="Proc. Natl. Acad. Sci. U.S.A.">
        <title>Draft genome sequence of Camellia sinensis var. sinensis provides insights into the evolution of the tea genome and tea quality.</title>
        <authorList>
            <person name="Wei C."/>
            <person name="Yang H."/>
            <person name="Wang S."/>
            <person name="Zhao J."/>
            <person name="Liu C."/>
            <person name="Gao L."/>
            <person name="Xia E."/>
            <person name="Lu Y."/>
            <person name="Tai Y."/>
            <person name="She G."/>
            <person name="Sun J."/>
            <person name="Cao H."/>
            <person name="Tong W."/>
            <person name="Gao Q."/>
            <person name="Li Y."/>
            <person name="Deng W."/>
            <person name="Jiang X."/>
            <person name="Wang W."/>
            <person name="Chen Q."/>
            <person name="Zhang S."/>
            <person name="Li H."/>
            <person name="Wu J."/>
            <person name="Wang P."/>
            <person name="Li P."/>
            <person name="Shi C."/>
            <person name="Zheng F."/>
            <person name="Jian J."/>
            <person name="Huang B."/>
            <person name="Shan D."/>
            <person name="Shi M."/>
            <person name="Fang C."/>
            <person name="Yue Y."/>
            <person name="Li F."/>
            <person name="Li D."/>
            <person name="Wei S."/>
            <person name="Han B."/>
            <person name="Jiang C."/>
            <person name="Yin Y."/>
            <person name="Xia T."/>
            <person name="Zhang Z."/>
            <person name="Bennetzen J.L."/>
            <person name="Zhao S."/>
            <person name="Wan X."/>
        </authorList>
    </citation>
    <scope>NUCLEOTIDE SEQUENCE [LARGE SCALE GENOMIC DNA]</scope>
    <source>
        <strain evidence="3">cv. Shuchazao</strain>
        <tissue evidence="2">Leaf</tissue>
    </source>
</reference>
<dbReference type="InterPro" id="IPR037151">
    <property type="entry name" value="AlkB-like_sf"/>
</dbReference>